<evidence type="ECO:0000256" key="1">
    <source>
        <dbReference type="ARBA" id="ARBA00022729"/>
    </source>
</evidence>
<comment type="caution">
    <text evidence="4">The sequence shown here is derived from an EMBL/GenBank/DDBJ whole genome shotgun (WGS) entry which is preliminary data.</text>
</comment>
<dbReference type="InterPro" id="IPR011250">
    <property type="entry name" value="OMP/PagP_B-barrel"/>
</dbReference>
<keyword evidence="1 2" id="KW-0732">Signal</keyword>
<dbReference type="EMBL" id="JBHSWI010000001">
    <property type="protein sequence ID" value="MFC6645003.1"/>
    <property type="molecule type" value="Genomic_DNA"/>
</dbReference>
<feature type="signal peptide" evidence="2">
    <location>
        <begin position="1"/>
        <end position="20"/>
    </location>
</feature>
<evidence type="ECO:0000313" key="5">
    <source>
        <dbReference type="Proteomes" id="UP001596391"/>
    </source>
</evidence>
<accession>A0ABW1Z7E5</accession>
<protein>
    <submittedName>
        <fullName evidence="4">Porin family protein</fullName>
    </submittedName>
</protein>
<sequence length="200" mass="22316">MKKMMLLGACLLLGSVAAQAQESRQDVSISGFETISPDVYGNGVYPMHSSMTTGVLASYRYMVTPRSALEVNYGFSQYTIRYKSVPTPYGQVHTRMQEVTGAYVYSRTYRNWNPFAEVGVGGLIFTPILDNGTHQFDSKQNTNISGLAGVGVAYEISPSFDIRAEYRGFILKTPDFGNTAFKTNRYYWLSEPTIGIAYHF</sequence>
<evidence type="ECO:0000256" key="2">
    <source>
        <dbReference type="SAM" id="SignalP"/>
    </source>
</evidence>
<name>A0ABW1Z7E5_9BACT</name>
<dbReference type="Gene3D" id="2.40.160.20">
    <property type="match status" value="1"/>
</dbReference>
<reference evidence="5" key="1">
    <citation type="journal article" date="2019" name="Int. J. Syst. Evol. Microbiol.">
        <title>The Global Catalogue of Microorganisms (GCM) 10K type strain sequencing project: providing services to taxonomists for standard genome sequencing and annotation.</title>
        <authorList>
            <consortium name="The Broad Institute Genomics Platform"/>
            <consortium name="The Broad Institute Genome Sequencing Center for Infectious Disease"/>
            <person name="Wu L."/>
            <person name="Ma J."/>
        </authorList>
    </citation>
    <scope>NUCLEOTIDE SEQUENCE [LARGE SCALE GENOMIC DNA]</scope>
    <source>
        <strain evidence="5">CGMCC 1.16026</strain>
    </source>
</reference>
<feature type="chain" id="PRO_5046007336" evidence="2">
    <location>
        <begin position="21"/>
        <end position="200"/>
    </location>
</feature>
<evidence type="ECO:0000259" key="3">
    <source>
        <dbReference type="Pfam" id="PF13505"/>
    </source>
</evidence>
<organism evidence="4 5">
    <name type="scientific">Granulicella cerasi</name>
    <dbReference type="NCBI Taxonomy" id="741063"/>
    <lineage>
        <taxon>Bacteria</taxon>
        <taxon>Pseudomonadati</taxon>
        <taxon>Acidobacteriota</taxon>
        <taxon>Terriglobia</taxon>
        <taxon>Terriglobales</taxon>
        <taxon>Acidobacteriaceae</taxon>
        <taxon>Granulicella</taxon>
    </lineage>
</organism>
<feature type="domain" description="Outer membrane protein beta-barrel" evidence="3">
    <location>
        <begin position="9"/>
        <end position="200"/>
    </location>
</feature>
<gene>
    <name evidence="4" type="ORF">ACFQBQ_05225</name>
</gene>
<proteinExistence type="predicted"/>
<dbReference type="SUPFAM" id="SSF56925">
    <property type="entry name" value="OMPA-like"/>
    <property type="match status" value="1"/>
</dbReference>
<dbReference type="RefSeq" id="WP_263371402.1">
    <property type="nucleotide sequence ID" value="NZ_JAGSYD010000003.1"/>
</dbReference>
<dbReference type="Proteomes" id="UP001596391">
    <property type="component" value="Unassembled WGS sequence"/>
</dbReference>
<dbReference type="Pfam" id="PF13505">
    <property type="entry name" value="OMP_b-brl"/>
    <property type="match status" value="1"/>
</dbReference>
<keyword evidence="5" id="KW-1185">Reference proteome</keyword>
<evidence type="ECO:0000313" key="4">
    <source>
        <dbReference type="EMBL" id="MFC6645003.1"/>
    </source>
</evidence>
<dbReference type="InterPro" id="IPR027385">
    <property type="entry name" value="Beta-barrel_OMP"/>
</dbReference>